<evidence type="ECO:0000313" key="1">
    <source>
        <dbReference type="EMBL" id="KKN08260.1"/>
    </source>
</evidence>
<dbReference type="AlphaFoldDB" id="A0A0F9MM03"/>
<proteinExistence type="predicted"/>
<sequence>MAGANDHLWIPEVQKWPADKVKFDESIERAFGKKKYWFEKERSIVGCSD</sequence>
<protein>
    <submittedName>
        <fullName evidence="1">Uncharacterized protein</fullName>
    </submittedName>
</protein>
<dbReference type="EMBL" id="LAZR01004476">
    <property type="protein sequence ID" value="KKN08260.1"/>
    <property type="molecule type" value="Genomic_DNA"/>
</dbReference>
<organism evidence="1">
    <name type="scientific">marine sediment metagenome</name>
    <dbReference type="NCBI Taxonomy" id="412755"/>
    <lineage>
        <taxon>unclassified sequences</taxon>
        <taxon>metagenomes</taxon>
        <taxon>ecological metagenomes</taxon>
    </lineage>
</organism>
<gene>
    <name evidence="1" type="ORF">LCGC14_1058460</name>
</gene>
<comment type="caution">
    <text evidence="1">The sequence shown here is derived from an EMBL/GenBank/DDBJ whole genome shotgun (WGS) entry which is preliminary data.</text>
</comment>
<name>A0A0F9MM03_9ZZZZ</name>
<accession>A0A0F9MM03</accession>
<reference evidence="1" key="1">
    <citation type="journal article" date="2015" name="Nature">
        <title>Complex archaea that bridge the gap between prokaryotes and eukaryotes.</title>
        <authorList>
            <person name="Spang A."/>
            <person name="Saw J.H."/>
            <person name="Jorgensen S.L."/>
            <person name="Zaremba-Niedzwiedzka K."/>
            <person name="Martijn J."/>
            <person name="Lind A.E."/>
            <person name="van Eijk R."/>
            <person name="Schleper C."/>
            <person name="Guy L."/>
            <person name="Ettema T.J."/>
        </authorList>
    </citation>
    <scope>NUCLEOTIDE SEQUENCE</scope>
</reference>